<gene>
    <name evidence="6" type="ORF">COB13_02265</name>
</gene>
<dbReference type="PANTHER" id="PTHR42987:SF8">
    <property type="entry name" value="PROTEINASE"/>
    <property type="match status" value="1"/>
</dbReference>
<sequence>MFKFLDPLLPKKMKSSNPLVATIRLSGGIGEGSSFKAGLNLAVVKDGLEKAFEMSGVNAVAISINSPGGSPVQSALIHDRIRALSAEHKVPVFTFAEDVAASGGYWLLCAGDEAYAHETSIVGSIGVIMSSFGVDRLIKKWDIDRRVYTSGKNKNKLDMFMPEKPEDVALIGQMSGDIHEAFKQHVRDRRKDKLNSDEDTLFNGDFWAGKRAKDHGLIDDIGSVYEVMKTKFGPDVRFKEISLGKKGFLKKMFGSSTPAAFGGNVGDIGVGVAHGLAEVAEEKALWSRFGL</sequence>
<dbReference type="EMBL" id="NVUS01000002">
    <property type="protein sequence ID" value="PCJ03469.1"/>
    <property type="molecule type" value="Genomic_DNA"/>
</dbReference>
<evidence type="ECO:0000256" key="1">
    <source>
        <dbReference type="ARBA" id="ARBA00008683"/>
    </source>
</evidence>
<reference key="1">
    <citation type="submission" date="2017-08" db="EMBL/GenBank/DDBJ databases">
        <title>A dynamic microbial community with high functional redundancy inhabits the cold, oxic subseafloor aquifer.</title>
        <authorList>
            <person name="Tully B.J."/>
            <person name="Wheat C.G."/>
            <person name="Glazer B.T."/>
            <person name="Huber J.A."/>
        </authorList>
    </citation>
    <scope>NUCLEOTIDE SEQUENCE [LARGE SCALE GENOMIC DNA]</scope>
</reference>
<dbReference type="GO" id="GO:0006508">
    <property type="term" value="P:proteolysis"/>
    <property type="evidence" value="ECO:0007669"/>
    <property type="project" value="UniProtKB-KW"/>
</dbReference>
<dbReference type="PRINTS" id="PR00127">
    <property type="entry name" value="CLPPROTEASEP"/>
</dbReference>
<organism evidence="6">
    <name type="scientific">OCS116 cluster bacterium</name>
    <dbReference type="NCBI Taxonomy" id="2030921"/>
    <lineage>
        <taxon>Bacteria</taxon>
        <taxon>Pseudomonadati</taxon>
        <taxon>Pseudomonadota</taxon>
        <taxon>Alphaproteobacteria</taxon>
        <taxon>OCS116 cluster</taxon>
    </lineage>
</organism>
<evidence type="ECO:0000313" key="6">
    <source>
        <dbReference type="EMBL" id="PCJ03469.1"/>
    </source>
</evidence>
<keyword evidence="4" id="KW-0720">Serine protease</keyword>
<dbReference type="GO" id="GO:0004176">
    <property type="term" value="F:ATP-dependent peptidase activity"/>
    <property type="evidence" value="ECO:0007669"/>
    <property type="project" value="InterPro"/>
</dbReference>
<evidence type="ECO:0000256" key="4">
    <source>
        <dbReference type="ARBA" id="ARBA00022825"/>
    </source>
</evidence>
<dbReference type="Gene3D" id="3.90.226.10">
    <property type="entry name" value="2-enoyl-CoA Hydratase, Chain A, domain 1"/>
    <property type="match status" value="1"/>
</dbReference>
<comment type="similarity">
    <text evidence="1">Belongs to the peptidase S49 family.</text>
</comment>
<dbReference type="InterPro" id="IPR029045">
    <property type="entry name" value="ClpP/crotonase-like_dom_sf"/>
</dbReference>
<evidence type="ECO:0000256" key="3">
    <source>
        <dbReference type="ARBA" id="ARBA00022801"/>
    </source>
</evidence>
<keyword evidence="2" id="KW-0645">Protease</keyword>
<name>A0A2A4Z8M2_9PROT</name>
<accession>A0A2A4Z8M2</accession>
<protein>
    <submittedName>
        <fullName evidence="6">S49 family peptidase</fullName>
    </submittedName>
</protein>
<dbReference type="AlphaFoldDB" id="A0A2A4Z8M2"/>
<feature type="domain" description="Peptidase S49" evidence="5">
    <location>
        <begin position="87"/>
        <end position="229"/>
    </location>
</feature>
<comment type="caution">
    <text evidence="6">The sequence shown here is derived from an EMBL/GenBank/DDBJ whole genome shotgun (WGS) entry which is preliminary data.</text>
</comment>
<proteinExistence type="inferred from homology"/>
<dbReference type="InterPro" id="IPR002142">
    <property type="entry name" value="Peptidase_S49"/>
</dbReference>
<dbReference type="CDD" id="cd07023">
    <property type="entry name" value="S49_Sppa_N_C"/>
    <property type="match status" value="1"/>
</dbReference>
<keyword evidence="3" id="KW-0378">Hydrolase</keyword>
<evidence type="ECO:0000256" key="2">
    <source>
        <dbReference type="ARBA" id="ARBA00022670"/>
    </source>
</evidence>
<dbReference type="Pfam" id="PF01343">
    <property type="entry name" value="Peptidase_S49"/>
    <property type="match status" value="1"/>
</dbReference>
<reference evidence="6" key="2">
    <citation type="journal article" date="2018" name="ISME J.">
        <title>A dynamic microbial community with high functional redundancy inhabits the cold, oxic subseafloor aquifer.</title>
        <authorList>
            <person name="Tully B.J."/>
            <person name="Wheat C.G."/>
            <person name="Glazer B.T."/>
            <person name="Huber J.A."/>
        </authorList>
    </citation>
    <scope>NUCLEOTIDE SEQUENCE</scope>
    <source>
        <strain evidence="6">NORP83</strain>
    </source>
</reference>
<dbReference type="InterPro" id="IPR001907">
    <property type="entry name" value="ClpP"/>
</dbReference>
<dbReference type="GO" id="GO:0004252">
    <property type="term" value="F:serine-type endopeptidase activity"/>
    <property type="evidence" value="ECO:0007669"/>
    <property type="project" value="InterPro"/>
</dbReference>
<dbReference type="SUPFAM" id="SSF52096">
    <property type="entry name" value="ClpP/crotonase"/>
    <property type="match status" value="1"/>
</dbReference>
<evidence type="ECO:0000259" key="5">
    <source>
        <dbReference type="Pfam" id="PF01343"/>
    </source>
</evidence>
<dbReference type="PANTHER" id="PTHR42987">
    <property type="entry name" value="PEPTIDASE S49"/>
    <property type="match status" value="1"/>
</dbReference>
<dbReference type="Gene3D" id="6.20.330.10">
    <property type="match status" value="1"/>
</dbReference>
<dbReference type="InterPro" id="IPR047272">
    <property type="entry name" value="S49_SppA_C"/>
</dbReference>